<dbReference type="InterPro" id="IPR001969">
    <property type="entry name" value="Aspartic_peptidase_AS"/>
</dbReference>
<feature type="domain" description="Integrase catalytic" evidence="10">
    <location>
        <begin position="1030"/>
        <end position="1182"/>
    </location>
</feature>
<dbReference type="Gene3D" id="3.30.70.270">
    <property type="match status" value="2"/>
</dbReference>
<feature type="region of interest" description="Disordered" evidence="8">
    <location>
        <begin position="1276"/>
        <end position="1330"/>
    </location>
</feature>
<feature type="region of interest" description="Disordered" evidence="8">
    <location>
        <begin position="174"/>
        <end position="214"/>
    </location>
</feature>
<dbReference type="InterPro" id="IPR018061">
    <property type="entry name" value="Retropepsins"/>
</dbReference>
<evidence type="ECO:0000256" key="6">
    <source>
        <dbReference type="ARBA" id="ARBA00022801"/>
    </source>
</evidence>
<reference evidence="11" key="1">
    <citation type="submission" date="2022-11" db="UniProtKB">
        <authorList>
            <consortium name="EnsemblMetazoa"/>
        </authorList>
    </citation>
    <scope>IDENTIFICATION</scope>
</reference>
<evidence type="ECO:0000256" key="3">
    <source>
        <dbReference type="ARBA" id="ARBA00022695"/>
    </source>
</evidence>
<keyword evidence="12" id="KW-1185">Reference proteome</keyword>
<feature type="compositionally biased region" description="Basic residues" evidence="8">
    <location>
        <begin position="1313"/>
        <end position="1322"/>
    </location>
</feature>
<dbReference type="InterPro" id="IPR021109">
    <property type="entry name" value="Peptidase_aspartic_dom_sf"/>
</dbReference>
<dbReference type="InterPro" id="IPR001584">
    <property type="entry name" value="Integrase_cat-core"/>
</dbReference>
<dbReference type="GO" id="GO:0004519">
    <property type="term" value="F:endonuclease activity"/>
    <property type="evidence" value="ECO:0007669"/>
    <property type="project" value="UniProtKB-KW"/>
</dbReference>
<dbReference type="EnsemblMetazoa" id="XM_038204153.1">
    <property type="protein sequence ID" value="XP_038060081.1"/>
    <property type="gene ID" value="LOC119731130"/>
</dbReference>
<dbReference type="Gene3D" id="1.10.340.70">
    <property type="match status" value="1"/>
</dbReference>
<dbReference type="Pfam" id="PF00077">
    <property type="entry name" value="RVP"/>
    <property type="match status" value="1"/>
</dbReference>
<dbReference type="Gene3D" id="2.40.70.10">
    <property type="entry name" value="Acid Proteases"/>
    <property type="match status" value="1"/>
</dbReference>
<protein>
    <recommendedName>
        <fullName evidence="1">RNA-directed DNA polymerase</fullName>
        <ecNumber evidence="1">2.7.7.49</ecNumber>
    </recommendedName>
</protein>
<dbReference type="GO" id="GO:0006508">
    <property type="term" value="P:proteolysis"/>
    <property type="evidence" value="ECO:0007669"/>
    <property type="project" value="InterPro"/>
</dbReference>
<evidence type="ECO:0000256" key="8">
    <source>
        <dbReference type="SAM" id="MobiDB-lite"/>
    </source>
</evidence>
<evidence type="ECO:0000256" key="1">
    <source>
        <dbReference type="ARBA" id="ARBA00012493"/>
    </source>
</evidence>
<sequence length="1330" mass="150478">MAASNCPNLPSFPNFQPHTEPSTVGLRWQKYVKRLENLFVAFNIVDDKQQRALLLHYAGQEVMDIFETLADTGSDYKTAKEQLDKYFSPRRNIEYERFVFREAKQSPTETVGDLNTRLQQLAQKCEFHDLDSEVKSQIIRGCSSSKLRRYALREADLTLTKLLTTARAYELSDTQAKSMEKHPSPSTETVHKVHSSKYRSSSSQQLGKSAHMAKPRHSVPCRNCGGTFPHKTQCPAKGVTCHTCGKLNHFAKHCLSRGGTRDKPRPGKAKVHAVDHDAESSSEDEYVFGVKAPHRSKQPVVTVRINKTPIKAIIDTGASVSVMSAVTYGTLQSVPKLQRHTNTKIFAYGSTTPLEIVGTFEATVAYKSSDIKSTFYVTKQQGDTLISFTTASELGIIHVAYNIQPDDSPQIHQLLEHYSDRFIGIGKLKDFQCILHEDKSVQPIALPHRRIPFQVRKKVEAELRKLLALDIIEPVRDEPTPWVSPIHVVEKPKRPGEIRMCVDMRNVNKAIKRERHVTPTIDDIIADVNGSTVFSKLDLNAGYHQVELSPESRHLTVFSTHAGLYRYKRLNFGVCSAAEVFQNIINATLQGLEGVLNISDDILVFGSTQQEHDTRLKACLNRLRERNLTLNKDKCRFSKSRVEYFGHIFSRDGVSPDPKKVQAIQDVSEPQNASEVRSFLGLVTYCSRFIPDLATISAPLRELTKDSVPWSWGPEQQQALKQAQERVSQCCTMAYYDPTKKTEIVVDASPVGLAGILAQRNANDELSVVALASRSLTPVEQRYSQTEREALAITWAVLHFHLYVYGGDFTIVTDHKPLVTLFNSPNNQAPARIERWILKLQEYNYTVEYQPGKLNPADYMSRHPQPHTRAPSREQKIAEEHLNFIAENAVPKTVTLEELQTATQQDPVLQNCINALVTGSWDRLLTQPHNQQASDTVRSLHKIRAELTTTANRDLLLRGHRIVVPRTLQQTVVNIAHEGHQGITKTKQLLREKIWFPGIDRLVDQTIRDCLPCQASTVDTTRAPLQMSPLPNGPWLEVSVDFCDLPSGEHILVVIDDYSRFPEIEIVSSTSARAVIPKLDRIFATFGVPQVVRTDNGPPFNSGEFSNFADYLGFKHRKVTPRWPRANGEVERFMQTLKKTYRTAIADHKPWKQTLFQLLRNYRATPHATTGTPPATLLFGRPMRTRLPETTRTTPNPNAKRKDKRRKAAMKAYADKREHAKHKNITVGDTVLIRRDGMVAKDQTPYHLQPYIVTDTRGSMITARRGSHRVTRNISRFKRINDQPQPSHDSDESDLDDLSDTPTQTPNQAPRRNPPRARHPPARFKDYTVK</sequence>
<evidence type="ECO:0000256" key="4">
    <source>
        <dbReference type="ARBA" id="ARBA00022722"/>
    </source>
</evidence>
<keyword evidence="6" id="KW-0378">Hydrolase</keyword>
<dbReference type="SUPFAM" id="SSF50630">
    <property type="entry name" value="Acid proteases"/>
    <property type="match status" value="1"/>
</dbReference>
<dbReference type="InterPro" id="IPR043128">
    <property type="entry name" value="Rev_trsase/Diguanyl_cyclase"/>
</dbReference>
<keyword evidence="2" id="KW-0808">Transferase</keyword>
<dbReference type="PROSITE" id="PS50994">
    <property type="entry name" value="INTEGRASE"/>
    <property type="match status" value="1"/>
</dbReference>
<dbReference type="PANTHER" id="PTHR37984">
    <property type="entry name" value="PROTEIN CBG26694"/>
    <property type="match status" value="1"/>
</dbReference>
<keyword evidence="3" id="KW-0548">Nucleotidyltransferase</keyword>
<feature type="domain" description="Reverse transcriptase" evidence="9">
    <location>
        <begin position="470"/>
        <end position="649"/>
    </location>
</feature>
<dbReference type="GO" id="GO:0003964">
    <property type="term" value="F:RNA-directed DNA polymerase activity"/>
    <property type="evidence" value="ECO:0007669"/>
    <property type="project" value="UniProtKB-KW"/>
</dbReference>
<dbReference type="Pfam" id="PF00078">
    <property type="entry name" value="RVT_1"/>
    <property type="match status" value="1"/>
</dbReference>
<evidence type="ECO:0000256" key="2">
    <source>
        <dbReference type="ARBA" id="ARBA00022679"/>
    </source>
</evidence>
<dbReference type="GO" id="GO:0015074">
    <property type="term" value="P:DNA integration"/>
    <property type="evidence" value="ECO:0007669"/>
    <property type="project" value="InterPro"/>
</dbReference>
<dbReference type="InterPro" id="IPR000477">
    <property type="entry name" value="RT_dom"/>
</dbReference>
<dbReference type="CDD" id="cd09274">
    <property type="entry name" value="RNase_HI_RT_Ty3"/>
    <property type="match status" value="1"/>
</dbReference>
<dbReference type="FunFam" id="3.10.10.10:FF:000003">
    <property type="entry name" value="Retrovirus-related Pol polyprotein from transposon 297-like Protein"/>
    <property type="match status" value="1"/>
</dbReference>
<dbReference type="InterPro" id="IPR043502">
    <property type="entry name" value="DNA/RNA_pol_sf"/>
</dbReference>
<keyword evidence="7" id="KW-0695">RNA-directed DNA polymerase</keyword>
<dbReference type="InterPro" id="IPR050951">
    <property type="entry name" value="Retrovirus_Pol_polyprotein"/>
</dbReference>
<dbReference type="Pfam" id="PF17921">
    <property type="entry name" value="Integrase_H2C2"/>
    <property type="match status" value="1"/>
</dbReference>
<dbReference type="InterPro" id="IPR012337">
    <property type="entry name" value="RNaseH-like_sf"/>
</dbReference>
<evidence type="ECO:0000313" key="12">
    <source>
        <dbReference type="Proteomes" id="UP000887568"/>
    </source>
</evidence>
<dbReference type="Pfam" id="PF17917">
    <property type="entry name" value="RT_RNaseH"/>
    <property type="match status" value="1"/>
</dbReference>
<dbReference type="FunFam" id="3.30.70.270:FF:000026">
    <property type="entry name" value="Transposon Ty3-G Gag-Pol polyprotein"/>
    <property type="match status" value="1"/>
</dbReference>
<dbReference type="RefSeq" id="XP_038060081.1">
    <property type="nucleotide sequence ID" value="XM_038204153.1"/>
</dbReference>
<dbReference type="PROSITE" id="PS00141">
    <property type="entry name" value="ASP_PROTEASE"/>
    <property type="match status" value="1"/>
</dbReference>
<accession>A0A914A9G9</accession>
<dbReference type="InterPro" id="IPR041373">
    <property type="entry name" value="RT_RNaseH"/>
</dbReference>
<keyword evidence="5" id="KW-0255">Endonuclease</keyword>
<dbReference type="CDD" id="cd01647">
    <property type="entry name" value="RT_LTR"/>
    <property type="match status" value="1"/>
</dbReference>
<name>A0A914A9G9_PATMI</name>
<dbReference type="Pfam" id="PF00665">
    <property type="entry name" value="rve"/>
    <property type="match status" value="1"/>
</dbReference>
<dbReference type="PANTHER" id="PTHR37984:SF11">
    <property type="entry name" value="INTEGRASE CATALYTIC DOMAIN-CONTAINING PROTEIN"/>
    <property type="match status" value="1"/>
</dbReference>
<dbReference type="InterPro" id="IPR036397">
    <property type="entry name" value="RNaseH_sf"/>
</dbReference>
<evidence type="ECO:0000256" key="5">
    <source>
        <dbReference type="ARBA" id="ARBA00022759"/>
    </source>
</evidence>
<dbReference type="Gene3D" id="3.10.10.10">
    <property type="entry name" value="HIV Type 1 Reverse Transcriptase, subunit A, domain 1"/>
    <property type="match status" value="1"/>
</dbReference>
<evidence type="ECO:0000259" key="9">
    <source>
        <dbReference type="PROSITE" id="PS50878"/>
    </source>
</evidence>
<dbReference type="OMA" id="EAIRICV"/>
<dbReference type="InterPro" id="IPR041588">
    <property type="entry name" value="Integrase_H2C2"/>
</dbReference>
<keyword evidence="4" id="KW-0540">Nuclease</keyword>
<organism evidence="11 12">
    <name type="scientific">Patiria miniata</name>
    <name type="common">Bat star</name>
    <name type="synonym">Asterina miniata</name>
    <dbReference type="NCBI Taxonomy" id="46514"/>
    <lineage>
        <taxon>Eukaryota</taxon>
        <taxon>Metazoa</taxon>
        <taxon>Echinodermata</taxon>
        <taxon>Eleutherozoa</taxon>
        <taxon>Asterozoa</taxon>
        <taxon>Asteroidea</taxon>
        <taxon>Valvatacea</taxon>
        <taxon>Valvatida</taxon>
        <taxon>Asterinidae</taxon>
        <taxon>Patiria</taxon>
    </lineage>
</organism>
<dbReference type="Proteomes" id="UP000887568">
    <property type="component" value="Unplaced"/>
</dbReference>
<dbReference type="GO" id="GO:0003676">
    <property type="term" value="F:nucleic acid binding"/>
    <property type="evidence" value="ECO:0007669"/>
    <property type="project" value="InterPro"/>
</dbReference>
<evidence type="ECO:0000256" key="7">
    <source>
        <dbReference type="ARBA" id="ARBA00022918"/>
    </source>
</evidence>
<dbReference type="PROSITE" id="PS50878">
    <property type="entry name" value="RT_POL"/>
    <property type="match status" value="1"/>
</dbReference>
<dbReference type="GO" id="GO:0004190">
    <property type="term" value="F:aspartic-type endopeptidase activity"/>
    <property type="evidence" value="ECO:0007669"/>
    <property type="project" value="InterPro"/>
</dbReference>
<dbReference type="GeneID" id="119731130"/>
<dbReference type="SUPFAM" id="SSF53098">
    <property type="entry name" value="Ribonuclease H-like"/>
    <property type="match status" value="1"/>
</dbReference>
<evidence type="ECO:0000313" key="11">
    <source>
        <dbReference type="EnsemblMetazoa" id="XP_038060081.1"/>
    </source>
</evidence>
<proteinExistence type="predicted"/>
<evidence type="ECO:0000259" key="10">
    <source>
        <dbReference type="PROSITE" id="PS50994"/>
    </source>
</evidence>
<dbReference type="OrthoDB" id="10055277at2759"/>
<dbReference type="Gene3D" id="3.30.420.10">
    <property type="entry name" value="Ribonuclease H-like superfamily/Ribonuclease H"/>
    <property type="match status" value="1"/>
</dbReference>
<dbReference type="FunFam" id="1.10.340.70:FF:000003">
    <property type="entry name" value="Protein CBG25708"/>
    <property type="match status" value="1"/>
</dbReference>
<dbReference type="FunFam" id="3.30.420.10:FF:000063">
    <property type="entry name" value="Retrovirus-related Pol polyprotein from transposon 297-like Protein"/>
    <property type="match status" value="1"/>
</dbReference>
<dbReference type="SUPFAM" id="SSF56672">
    <property type="entry name" value="DNA/RNA polymerases"/>
    <property type="match status" value="1"/>
</dbReference>
<dbReference type="EC" id="2.7.7.49" evidence="1"/>